<keyword evidence="1" id="KW-0479">Metal-binding</keyword>
<evidence type="ECO:0000313" key="3">
    <source>
        <dbReference type="EMBL" id="RDI41902.1"/>
    </source>
</evidence>
<accession>A0A370GDM3</accession>
<dbReference type="InterPro" id="IPR004360">
    <property type="entry name" value="Glyas_Fos-R_dOase_dom"/>
</dbReference>
<protein>
    <submittedName>
        <fullName evidence="3">Methylmalonyl-CoA epimerase</fullName>
    </submittedName>
</protein>
<dbReference type="AlphaFoldDB" id="A0A370GDM3"/>
<dbReference type="InterPro" id="IPR037523">
    <property type="entry name" value="VOC_core"/>
</dbReference>
<dbReference type="Gene3D" id="3.10.180.10">
    <property type="entry name" value="2,3-Dihydroxybiphenyl 1,2-Dioxygenase, domain 1"/>
    <property type="match status" value="1"/>
</dbReference>
<dbReference type="OrthoDB" id="9804944at2"/>
<dbReference type="RefSeq" id="WP_114745790.1">
    <property type="nucleotide sequence ID" value="NZ_QQAY01000006.1"/>
</dbReference>
<dbReference type="SUPFAM" id="SSF54593">
    <property type="entry name" value="Glyoxalase/Bleomycin resistance protein/Dihydroxybiphenyl dioxygenase"/>
    <property type="match status" value="1"/>
</dbReference>
<dbReference type="GO" id="GO:0046872">
    <property type="term" value="F:metal ion binding"/>
    <property type="evidence" value="ECO:0007669"/>
    <property type="project" value="UniProtKB-KW"/>
</dbReference>
<name>A0A370GDM3_9BACI</name>
<dbReference type="PROSITE" id="PS51819">
    <property type="entry name" value="VOC"/>
    <property type="match status" value="1"/>
</dbReference>
<dbReference type="CDD" id="cd06587">
    <property type="entry name" value="VOC"/>
    <property type="match status" value="1"/>
</dbReference>
<dbReference type="GO" id="GO:0004462">
    <property type="term" value="F:lactoylglutathione lyase activity"/>
    <property type="evidence" value="ECO:0007669"/>
    <property type="project" value="InterPro"/>
</dbReference>
<evidence type="ECO:0000259" key="2">
    <source>
        <dbReference type="PROSITE" id="PS51819"/>
    </source>
</evidence>
<reference evidence="3 4" key="1">
    <citation type="submission" date="2018-07" db="EMBL/GenBank/DDBJ databases">
        <title>Genomic Encyclopedia of Type Strains, Phase IV (KMG-IV): sequencing the most valuable type-strain genomes for metagenomic binning, comparative biology and taxonomic classification.</title>
        <authorList>
            <person name="Goeker M."/>
        </authorList>
    </citation>
    <scope>NUCLEOTIDE SEQUENCE [LARGE SCALE GENOMIC DNA]</scope>
    <source>
        <strain evidence="3 4">DSM 25281</strain>
    </source>
</reference>
<comment type="caution">
    <text evidence="3">The sequence shown here is derived from an EMBL/GenBank/DDBJ whole genome shotgun (WGS) entry which is preliminary data.</text>
</comment>
<evidence type="ECO:0000256" key="1">
    <source>
        <dbReference type="ARBA" id="ARBA00022723"/>
    </source>
</evidence>
<organism evidence="3 4">
    <name type="scientific">Falsibacillus pallidus</name>
    <dbReference type="NCBI Taxonomy" id="493781"/>
    <lineage>
        <taxon>Bacteria</taxon>
        <taxon>Bacillati</taxon>
        <taxon>Bacillota</taxon>
        <taxon>Bacilli</taxon>
        <taxon>Bacillales</taxon>
        <taxon>Bacillaceae</taxon>
        <taxon>Falsibacillus</taxon>
    </lineage>
</organism>
<keyword evidence="4" id="KW-1185">Reference proteome</keyword>
<sequence>MNHITAIGQVSIPVHQMEKSIHFYHEVLGLPLLFQAKNMAFLECNGLRLLLSIPENAEFDHKSSIVYFQVNDIQKAFEDYRQKGVEFHGDPHLIAKIDNTETWMAFFQDPDGNIHALMSEVEV</sequence>
<evidence type="ECO:0000313" key="4">
    <source>
        <dbReference type="Proteomes" id="UP000255326"/>
    </source>
</evidence>
<dbReference type="PROSITE" id="PS00934">
    <property type="entry name" value="GLYOXALASE_I_1"/>
    <property type="match status" value="1"/>
</dbReference>
<dbReference type="InterPro" id="IPR029068">
    <property type="entry name" value="Glyas_Bleomycin-R_OHBP_Dase"/>
</dbReference>
<feature type="domain" description="VOC" evidence="2">
    <location>
        <begin position="6"/>
        <end position="120"/>
    </location>
</feature>
<dbReference type="EMBL" id="QQAY01000006">
    <property type="protein sequence ID" value="RDI41902.1"/>
    <property type="molecule type" value="Genomic_DNA"/>
</dbReference>
<dbReference type="Proteomes" id="UP000255326">
    <property type="component" value="Unassembled WGS sequence"/>
</dbReference>
<proteinExistence type="predicted"/>
<dbReference type="InterPro" id="IPR018146">
    <property type="entry name" value="Glyoxalase_1_CS"/>
</dbReference>
<dbReference type="Pfam" id="PF00903">
    <property type="entry name" value="Glyoxalase"/>
    <property type="match status" value="1"/>
</dbReference>
<gene>
    <name evidence="3" type="ORF">DFR59_10661</name>
</gene>